<dbReference type="AlphaFoldDB" id="A0A2K3QNV2"/>
<dbReference type="OrthoDB" id="4759647at2759"/>
<name>A0A2K3QNV2_9HYPO</name>
<protein>
    <recommendedName>
        <fullName evidence="2">F-box domain-containing protein</fullName>
    </recommendedName>
</protein>
<feature type="non-terminal residue" evidence="3">
    <location>
        <position position="239"/>
    </location>
</feature>
<accession>A0A2K3QNV2</accession>
<dbReference type="SUPFAM" id="SSF81383">
    <property type="entry name" value="F-box domain"/>
    <property type="match status" value="1"/>
</dbReference>
<dbReference type="InterPro" id="IPR036047">
    <property type="entry name" value="F-box-like_dom_sf"/>
</dbReference>
<feature type="domain" description="F-box" evidence="2">
    <location>
        <begin position="72"/>
        <end position="112"/>
    </location>
</feature>
<dbReference type="SMART" id="SM00256">
    <property type="entry name" value="FBOX"/>
    <property type="match status" value="1"/>
</dbReference>
<evidence type="ECO:0000256" key="1">
    <source>
        <dbReference type="SAM" id="Phobius"/>
    </source>
</evidence>
<proteinExistence type="predicted"/>
<dbReference type="Gene3D" id="1.20.1280.50">
    <property type="match status" value="1"/>
</dbReference>
<evidence type="ECO:0000313" key="4">
    <source>
        <dbReference type="Proteomes" id="UP000236621"/>
    </source>
</evidence>
<dbReference type="Pfam" id="PF00646">
    <property type="entry name" value="F-box"/>
    <property type="match status" value="1"/>
</dbReference>
<evidence type="ECO:0000313" key="3">
    <source>
        <dbReference type="EMBL" id="PNY29210.1"/>
    </source>
</evidence>
<dbReference type="CDD" id="cd09917">
    <property type="entry name" value="F-box_SF"/>
    <property type="match status" value="1"/>
</dbReference>
<organism evidence="3 4">
    <name type="scientific">Tolypocladium capitatum</name>
    <dbReference type="NCBI Taxonomy" id="45235"/>
    <lineage>
        <taxon>Eukaryota</taxon>
        <taxon>Fungi</taxon>
        <taxon>Dikarya</taxon>
        <taxon>Ascomycota</taxon>
        <taxon>Pezizomycotina</taxon>
        <taxon>Sordariomycetes</taxon>
        <taxon>Hypocreomycetidae</taxon>
        <taxon>Hypocreales</taxon>
        <taxon>Ophiocordycipitaceae</taxon>
        <taxon>Tolypocladium</taxon>
    </lineage>
</organism>
<keyword evidence="1" id="KW-1133">Transmembrane helix</keyword>
<dbReference type="Proteomes" id="UP000236621">
    <property type="component" value="Unassembled WGS sequence"/>
</dbReference>
<reference evidence="3 4" key="1">
    <citation type="submission" date="2017-08" db="EMBL/GenBank/DDBJ databases">
        <title>Harnessing the power of phylogenomics to disentangle the directionality and signatures of interkingdom host jumping in the parasitic fungal genus Tolypocladium.</title>
        <authorList>
            <person name="Quandt C.A."/>
            <person name="Patterson W."/>
            <person name="Spatafora J.W."/>
        </authorList>
    </citation>
    <scope>NUCLEOTIDE SEQUENCE [LARGE SCALE GENOMIC DNA]</scope>
    <source>
        <strain evidence="3 4">CBS 113982</strain>
    </source>
</reference>
<dbReference type="STRING" id="45235.A0A2K3QNV2"/>
<sequence>MAMVLADILRGRRRDATTGPRDCLPSNVDGNNTTADDVEHAIALDLIPPRHARAKSARGLIQATARALPFHLPRELWLEILSYLDFGDISRIRLTCKAIRYSISKPTIRLLIPDWHRARWSTCTVCLQYNPAHTHVFCETAADGRMKNLPNKPQCIECIAQRNGFRVGSRYLVNRRGAVCICRYCGRPIVTESASGSDEFHPECYRRHRRTLLLSFSCFGFNFIFFSLAAYIYVRFDPP</sequence>
<keyword evidence="4" id="KW-1185">Reference proteome</keyword>
<keyword evidence="1" id="KW-0472">Membrane</keyword>
<feature type="transmembrane region" description="Helical" evidence="1">
    <location>
        <begin position="212"/>
        <end position="234"/>
    </location>
</feature>
<evidence type="ECO:0000259" key="2">
    <source>
        <dbReference type="SMART" id="SM00256"/>
    </source>
</evidence>
<gene>
    <name evidence="3" type="ORF">TCAP_00872</name>
</gene>
<keyword evidence="1" id="KW-0812">Transmembrane</keyword>
<comment type="caution">
    <text evidence="3">The sequence shown here is derived from an EMBL/GenBank/DDBJ whole genome shotgun (WGS) entry which is preliminary data.</text>
</comment>
<dbReference type="EMBL" id="NRSZ01000142">
    <property type="protein sequence ID" value="PNY29210.1"/>
    <property type="molecule type" value="Genomic_DNA"/>
</dbReference>
<dbReference type="InterPro" id="IPR001810">
    <property type="entry name" value="F-box_dom"/>
</dbReference>